<comment type="caution">
    <text evidence="1">The sequence shown here is derived from an EMBL/GenBank/DDBJ whole genome shotgun (WGS) entry which is preliminary data.</text>
</comment>
<dbReference type="AlphaFoldDB" id="A0A1R0X1U8"/>
<gene>
    <name evidence="1" type="ORF">BJP51_26620</name>
</gene>
<reference evidence="1 2" key="1">
    <citation type="submission" date="2016-10" db="EMBL/GenBank/DDBJ databases">
        <title>Paenibacillus species isolates.</title>
        <authorList>
            <person name="Beno S.M."/>
        </authorList>
    </citation>
    <scope>NUCLEOTIDE SEQUENCE [LARGE SCALE GENOMIC DNA]</scope>
    <source>
        <strain evidence="1 2">FSL H7-0604</strain>
    </source>
</reference>
<accession>A0A1R0X1U8</accession>
<evidence type="ECO:0000313" key="1">
    <source>
        <dbReference type="EMBL" id="OMD26768.1"/>
    </source>
</evidence>
<protein>
    <submittedName>
        <fullName evidence="1">Uncharacterized protein</fullName>
    </submittedName>
</protein>
<evidence type="ECO:0000313" key="2">
    <source>
        <dbReference type="Proteomes" id="UP000187465"/>
    </source>
</evidence>
<name>A0A1R0X1U8_9BACL</name>
<dbReference type="RefSeq" id="WP_076179532.1">
    <property type="nucleotide sequence ID" value="NZ_MKQP01000040.1"/>
</dbReference>
<dbReference type="EMBL" id="MKQP01000040">
    <property type="protein sequence ID" value="OMD26768.1"/>
    <property type="molecule type" value="Genomic_DNA"/>
</dbReference>
<proteinExistence type="predicted"/>
<sequence>MFTITEIYRIVNAERLDLDWDTLVEEAFETYSKLSQSRQSKFNALVKRAISQCQADFDSFPESYQTKEDVEDLDEIIGAISEKLETIFADFLE</sequence>
<dbReference type="Proteomes" id="UP000187465">
    <property type="component" value="Unassembled WGS sequence"/>
</dbReference>
<organism evidence="1 2">
    <name type="scientific">Paenibacillus odorifer</name>
    <dbReference type="NCBI Taxonomy" id="189426"/>
    <lineage>
        <taxon>Bacteria</taxon>
        <taxon>Bacillati</taxon>
        <taxon>Bacillota</taxon>
        <taxon>Bacilli</taxon>
        <taxon>Bacillales</taxon>
        <taxon>Paenibacillaceae</taxon>
        <taxon>Paenibacillus</taxon>
    </lineage>
</organism>